<accession>A0AAE1NNR9</accession>
<proteinExistence type="predicted"/>
<name>A0AAE1NNR9_9EUCA</name>
<evidence type="ECO:0000313" key="1">
    <source>
        <dbReference type="EMBL" id="KAK4292510.1"/>
    </source>
</evidence>
<reference evidence="1" key="1">
    <citation type="submission" date="2023-11" db="EMBL/GenBank/DDBJ databases">
        <title>Genome assemblies of two species of porcelain crab, Petrolisthes cinctipes and Petrolisthes manimaculis (Anomura: Porcellanidae).</title>
        <authorList>
            <person name="Angst P."/>
        </authorList>
    </citation>
    <scope>NUCLEOTIDE SEQUENCE</scope>
    <source>
        <strain evidence="1">PB745_02</strain>
        <tissue evidence="1">Gill</tissue>
    </source>
</reference>
<dbReference type="Proteomes" id="UP001292094">
    <property type="component" value="Unassembled WGS sequence"/>
</dbReference>
<evidence type="ECO:0000313" key="2">
    <source>
        <dbReference type="Proteomes" id="UP001292094"/>
    </source>
</evidence>
<keyword evidence="2" id="KW-1185">Reference proteome</keyword>
<comment type="caution">
    <text evidence="1">The sequence shown here is derived from an EMBL/GenBank/DDBJ whole genome shotgun (WGS) entry which is preliminary data.</text>
</comment>
<dbReference type="EMBL" id="JAWZYT010004807">
    <property type="protein sequence ID" value="KAK4292510.1"/>
    <property type="molecule type" value="Genomic_DNA"/>
</dbReference>
<dbReference type="AlphaFoldDB" id="A0AAE1NNR9"/>
<protein>
    <submittedName>
        <fullName evidence="1">Uncharacterized protein</fullName>
    </submittedName>
</protein>
<organism evidence="1 2">
    <name type="scientific">Petrolisthes manimaculis</name>
    <dbReference type="NCBI Taxonomy" id="1843537"/>
    <lineage>
        <taxon>Eukaryota</taxon>
        <taxon>Metazoa</taxon>
        <taxon>Ecdysozoa</taxon>
        <taxon>Arthropoda</taxon>
        <taxon>Crustacea</taxon>
        <taxon>Multicrustacea</taxon>
        <taxon>Malacostraca</taxon>
        <taxon>Eumalacostraca</taxon>
        <taxon>Eucarida</taxon>
        <taxon>Decapoda</taxon>
        <taxon>Pleocyemata</taxon>
        <taxon>Anomura</taxon>
        <taxon>Galatheoidea</taxon>
        <taxon>Porcellanidae</taxon>
        <taxon>Petrolisthes</taxon>
    </lineage>
</organism>
<sequence length="77" mass="8639">MSCQVDDYFLPSTSNSSVCIFYYCPPHDADTILPFTFISPYVLSACFRSIIIRHFPDIHVPLSPVLFLVSCTSSVLC</sequence>
<gene>
    <name evidence="1" type="ORF">Pmani_034728</name>
</gene>